<keyword evidence="2" id="KW-1185">Reference proteome</keyword>
<dbReference type="RefSeq" id="WP_310256637.1">
    <property type="nucleotide sequence ID" value="NZ_JAVDWA010000001.1"/>
</dbReference>
<gene>
    <name evidence="1" type="ORF">J2X07_000792</name>
</gene>
<comment type="caution">
    <text evidence="1">The sequence shown here is derived from an EMBL/GenBank/DDBJ whole genome shotgun (WGS) entry which is preliminary data.</text>
</comment>
<sequence length="57" mass="6843">MLQSSHFSSEEKLVIRELKKKMRAAADPEEKKELEKQLNSIMEKAFIKKQLRRRNEL</sequence>
<protein>
    <submittedName>
        <fullName evidence="1">Uncharacterized protein</fullName>
    </submittedName>
</protein>
<dbReference type="EMBL" id="JAVDWA010000001">
    <property type="protein sequence ID" value="MDR7071817.1"/>
    <property type="molecule type" value="Genomic_DNA"/>
</dbReference>
<reference evidence="1 2" key="1">
    <citation type="submission" date="2023-07" db="EMBL/GenBank/DDBJ databases">
        <title>Sorghum-associated microbial communities from plants grown in Nebraska, USA.</title>
        <authorList>
            <person name="Schachtman D."/>
        </authorList>
    </citation>
    <scope>NUCLEOTIDE SEQUENCE [LARGE SCALE GENOMIC DNA]</scope>
    <source>
        <strain evidence="1 2">BE211</strain>
    </source>
</reference>
<accession>A0ABU1TX85</accession>
<evidence type="ECO:0000313" key="1">
    <source>
        <dbReference type="EMBL" id="MDR7071817.1"/>
    </source>
</evidence>
<organism evidence="1 2">
    <name type="scientific">Fictibacillus barbaricus</name>
    <dbReference type="NCBI Taxonomy" id="182136"/>
    <lineage>
        <taxon>Bacteria</taxon>
        <taxon>Bacillati</taxon>
        <taxon>Bacillota</taxon>
        <taxon>Bacilli</taxon>
        <taxon>Bacillales</taxon>
        <taxon>Fictibacillaceae</taxon>
        <taxon>Fictibacillus</taxon>
    </lineage>
</organism>
<dbReference type="Proteomes" id="UP001258181">
    <property type="component" value="Unassembled WGS sequence"/>
</dbReference>
<evidence type="ECO:0000313" key="2">
    <source>
        <dbReference type="Proteomes" id="UP001258181"/>
    </source>
</evidence>
<name>A0ABU1TX85_9BACL</name>
<proteinExistence type="predicted"/>